<dbReference type="OrthoDB" id="1045822at2759"/>
<protein>
    <submittedName>
        <fullName evidence="2">Uncharacterized protein</fullName>
    </submittedName>
</protein>
<dbReference type="PANTHER" id="PTHR15907">
    <property type="entry name" value="DUF614 FAMILY PROTEIN-RELATED"/>
    <property type="match status" value="1"/>
</dbReference>
<proteinExistence type="predicted"/>
<evidence type="ECO:0000256" key="1">
    <source>
        <dbReference type="SAM" id="Phobius"/>
    </source>
</evidence>
<organism evidence="2 3">
    <name type="scientific">Dorcoceras hygrometricum</name>
    <dbReference type="NCBI Taxonomy" id="472368"/>
    <lineage>
        <taxon>Eukaryota</taxon>
        <taxon>Viridiplantae</taxon>
        <taxon>Streptophyta</taxon>
        <taxon>Embryophyta</taxon>
        <taxon>Tracheophyta</taxon>
        <taxon>Spermatophyta</taxon>
        <taxon>Magnoliopsida</taxon>
        <taxon>eudicotyledons</taxon>
        <taxon>Gunneridae</taxon>
        <taxon>Pentapetalae</taxon>
        <taxon>asterids</taxon>
        <taxon>lamiids</taxon>
        <taxon>Lamiales</taxon>
        <taxon>Gesneriaceae</taxon>
        <taxon>Didymocarpoideae</taxon>
        <taxon>Trichosporeae</taxon>
        <taxon>Loxocarpinae</taxon>
        <taxon>Dorcoceras</taxon>
    </lineage>
</organism>
<accession>A0A2Z7DAR1</accession>
<dbReference type="NCBIfam" id="TIGR01571">
    <property type="entry name" value="A_thal_Cys_rich"/>
    <property type="match status" value="1"/>
</dbReference>
<dbReference type="Proteomes" id="UP000250235">
    <property type="component" value="Unassembled WGS sequence"/>
</dbReference>
<name>A0A2Z7DAR1_9LAMI</name>
<feature type="transmembrane region" description="Helical" evidence="1">
    <location>
        <begin position="100"/>
        <end position="119"/>
    </location>
</feature>
<evidence type="ECO:0000313" key="3">
    <source>
        <dbReference type="Proteomes" id="UP000250235"/>
    </source>
</evidence>
<dbReference type="AlphaFoldDB" id="A0A2Z7DAR1"/>
<dbReference type="Pfam" id="PF04749">
    <property type="entry name" value="PLAC8"/>
    <property type="match status" value="1"/>
</dbReference>
<dbReference type="InterPro" id="IPR006461">
    <property type="entry name" value="PLAC_motif_containing"/>
</dbReference>
<keyword evidence="1" id="KW-0472">Membrane</keyword>
<sequence length="167" mass="18068">MGAVVPPTALPVPEPPPSMTPATPATILSAPRYPVPWSTGLCDCCDNINICCLTCWCPCITFGRIAEVVDRGSTCMPPCLFLQISFLSIILLLMTCGVSGALYSVVLCVSGCSCLYSCFYRSKLRGQYFLEESPCADCCVHVCCEMCALCQEYRHLQNEGLDLSIGI</sequence>
<keyword evidence="1" id="KW-0812">Transmembrane</keyword>
<keyword evidence="1" id="KW-1133">Transmembrane helix</keyword>
<reference evidence="2 3" key="1">
    <citation type="journal article" date="2015" name="Proc. Natl. Acad. Sci. U.S.A.">
        <title>The resurrection genome of Boea hygrometrica: A blueprint for survival of dehydration.</title>
        <authorList>
            <person name="Xiao L."/>
            <person name="Yang G."/>
            <person name="Zhang L."/>
            <person name="Yang X."/>
            <person name="Zhao S."/>
            <person name="Ji Z."/>
            <person name="Zhou Q."/>
            <person name="Hu M."/>
            <person name="Wang Y."/>
            <person name="Chen M."/>
            <person name="Xu Y."/>
            <person name="Jin H."/>
            <person name="Xiao X."/>
            <person name="Hu G."/>
            <person name="Bao F."/>
            <person name="Hu Y."/>
            <person name="Wan P."/>
            <person name="Li L."/>
            <person name="Deng X."/>
            <person name="Kuang T."/>
            <person name="Xiang C."/>
            <person name="Zhu J.K."/>
            <person name="Oliver M.J."/>
            <person name="He Y."/>
        </authorList>
    </citation>
    <scope>NUCLEOTIDE SEQUENCE [LARGE SCALE GENOMIC DNA]</scope>
    <source>
        <strain evidence="3">cv. XS01</strain>
    </source>
</reference>
<evidence type="ECO:0000313" key="2">
    <source>
        <dbReference type="EMBL" id="KZV56682.1"/>
    </source>
</evidence>
<dbReference type="EMBL" id="KQ987867">
    <property type="protein sequence ID" value="KZV56682.1"/>
    <property type="molecule type" value="Genomic_DNA"/>
</dbReference>
<keyword evidence="3" id="KW-1185">Reference proteome</keyword>
<gene>
    <name evidence="2" type="ORF">F511_40374</name>
</gene>